<reference evidence="2 3" key="1">
    <citation type="submission" date="2024-11" db="EMBL/GenBank/DDBJ databases">
        <title>A near-complete genome assembly of Cinchona calisaya.</title>
        <authorList>
            <person name="Lian D.C."/>
            <person name="Zhao X.W."/>
            <person name="Wei L."/>
        </authorList>
    </citation>
    <scope>NUCLEOTIDE SEQUENCE [LARGE SCALE GENOMIC DNA]</scope>
    <source>
        <tissue evidence="2">Nenye</tissue>
    </source>
</reference>
<feature type="compositionally biased region" description="Basic and acidic residues" evidence="1">
    <location>
        <begin position="12"/>
        <end position="21"/>
    </location>
</feature>
<comment type="caution">
    <text evidence="2">The sequence shown here is derived from an EMBL/GenBank/DDBJ whole genome shotgun (WGS) entry which is preliminary data.</text>
</comment>
<evidence type="ECO:0000313" key="3">
    <source>
        <dbReference type="Proteomes" id="UP001630127"/>
    </source>
</evidence>
<organism evidence="2 3">
    <name type="scientific">Cinchona calisaya</name>
    <dbReference type="NCBI Taxonomy" id="153742"/>
    <lineage>
        <taxon>Eukaryota</taxon>
        <taxon>Viridiplantae</taxon>
        <taxon>Streptophyta</taxon>
        <taxon>Embryophyta</taxon>
        <taxon>Tracheophyta</taxon>
        <taxon>Spermatophyta</taxon>
        <taxon>Magnoliopsida</taxon>
        <taxon>eudicotyledons</taxon>
        <taxon>Gunneridae</taxon>
        <taxon>Pentapetalae</taxon>
        <taxon>asterids</taxon>
        <taxon>lamiids</taxon>
        <taxon>Gentianales</taxon>
        <taxon>Rubiaceae</taxon>
        <taxon>Cinchonoideae</taxon>
        <taxon>Cinchoneae</taxon>
        <taxon>Cinchona</taxon>
    </lineage>
</organism>
<name>A0ABD2ZQI4_9GENT</name>
<accession>A0ABD2ZQI4</accession>
<dbReference type="EMBL" id="JBJUIK010000008">
    <property type="protein sequence ID" value="KAL3520440.1"/>
    <property type="molecule type" value="Genomic_DNA"/>
</dbReference>
<gene>
    <name evidence="2" type="ORF">ACH5RR_018589</name>
</gene>
<proteinExistence type="predicted"/>
<keyword evidence="3" id="KW-1185">Reference proteome</keyword>
<feature type="region of interest" description="Disordered" evidence="1">
    <location>
        <begin position="1"/>
        <end position="21"/>
    </location>
</feature>
<evidence type="ECO:0000313" key="2">
    <source>
        <dbReference type="EMBL" id="KAL3520440.1"/>
    </source>
</evidence>
<dbReference type="Proteomes" id="UP001630127">
    <property type="component" value="Unassembled WGS sequence"/>
</dbReference>
<evidence type="ECO:0000256" key="1">
    <source>
        <dbReference type="SAM" id="MobiDB-lite"/>
    </source>
</evidence>
<dbReference type="AlphaFoldDB" id="A0ABD2ZQI4"/>
<sequence length="140" mass="16265">MDYEGKPSNSEKLIEENDHPAEKFTHENAGVSQFYECIFCKRGFTNAQAMGGVVISTFFPGSNPNFSERYHANDYADPRPERLSLFGDNEDLNLNLKIDPDEDGVCRRKDTRKENEMDLERILGKRMRWIWNFVSVRLVP</sequence>
<protein>
    <submittedName>
        <fullName evidence="2">Uncharacterized protein</fullName>
    </submittedName>
</protein>